<evidence type="ECO:0000313" key="4">
    <source>
        <dbReference type="Proteomes" id="UP000031246"/>
    </source>
</evidence>
<comment type="caution">
    <text evidence="3">The sequence shown here is derived from an EMBL/GenBank/DDBJ whole genome shotgun (WGS) entry which is preliminary data.</text>
</comment>
<name>A0A0C1DA72_9SPHI</name>
<feature type="domain" description="3-keto-alpha-glucoside-1,2-lyase/3-keto-2-hydroxy-glucal hydratase" evidence="2">
    <location>
        <begin position="25"/>
        <end position="253"/>
    </location>
</feature>
<keyword evidence="1" id="KW-0732">Signal</keyword>
<dbReference type="EMBL" id="JSYN01000039">
    <property type="protein sequence ID" value="KIA90835.1"/>
    <property type="molecule type" value="Genomic_DNA"/>
</dbReference>
<protein>
    <recommendedName>
        <fullName evidence="2">3-keto-alpha-glucoside-1,2-lyase/3-keto-2-hydroxy-glucal hydratase domain-containing protein</fullName>
    </recommendedName>
</protein>
<dbReference type="Pfam" id="PF06439">
    <property type="entry name" value="3keto-disac_hyd"/>
    <property type="match status" value="1"/>
</dbReference>
<evidence type="ECO:0000256" key="1">
    <source>
        <dbReference type="SAM" id="SignalP"/>
    </source>
</evidence>
<gene>
    <name evidence="3" type="ORF">OC25_24470</name>
</gene>
<evidence type="ECO:0000259" key="2">
    <source>
        <dbReference type="Pfam" id="PF06439"/>
    </source>
</evidence>
<dbReference type="Gene3D" id="2.60.120.560">
    <property type="entry name" value="Exo-inulinase, domain 1"/>
    <property type="match status" value="1"/>
</dbReference>
<reference evidence="3 4" key="1">
    <citation type="submission" date="2014-10" db="EMBL/GenBank/DDBJ databases">
        <title>Pedobacter Kyungheensis.</title>
        <authorList>
            <person name="Anderson B.M."/>
            <person name="Newman J.D."/>
        </authorList>
    </citation>
    <scope>NUCLEOTIDE SEQUENCE [LARGE SCALE GENOMIC DNA]</scope>
    <source>
        <strain evidence="3 4">KACC 16221</strain>
    </source>
</reference>
<feature type="signal peptide" evidence="1">
    <location>
        <begin position="1"/>
        <end position="22"/>
    </location>
</feature>
<proteinExistence type="predicted"/>
<organism evidence="3 4">
    <name type="scientific">Pedobacter kyungheensis</name>
    <dbReference type="NCBI Taxonomy" id="1069985"/>
    <lineage>
        <taxon>Bacteria</taxon>
        <taxon>Pseudomonadati</taxon>
        <taxon>Bacteroidota</taxon>
        <taxon>Sphingobacteriia</taxon>
        <taxon>Sphingobacteriales</taxon>
        <taxon>Sphingobacteriaceae</taxon>
        <taxon>Pedobacter</taxon>
    </lineage>
</organism>
<accession>A0A0C1DA72</accession>
<dbReference type="AlphaFoldDB" id="A0A0C1DA72"/>
<sequence length="276" mass="31025">MKLRSMCLMALVLFTATLSANAQKGWINLFNGKDLKDWNVKISKHDYKENYANTFRVEDGLMKVSYDGYKEFDDQYGHIFYKKPFSAYLLKVTYRFVGDQAKGGPGWAYRNSGAMLHCQDPATMLKNQDFPISIEGQILGGDGEHERHTSNVCTPGTLINYNGKLFTPHCLDSKSKTYAGDQWVTAEFLVLGDSVIKHIIGGEVVLEYTKPQIGGGSVSNYDPKVKVDGKPLTSGYISLQSESHPIHFKSVQLYDLEPYMKDKAKLDKVLAKILKE</sequence>
<dbReference type="Proteomes" id="UP000031246">
    <property type="component" value="Unassembled WGS sequence"/>
</dbReference>
<dbReference type="GO" id="GO:0016787">
    <property type="term" value="F:hydrolase activity"/>
    <property type="evidence" value="ECO:0007669"/>
    <property type="project" value="InterPro"/>
</dbReference>
<keyword evidence="4" id="KW-1185">Reference proteome</keyword>
<dbReference type="OrthoDB" id="9787527at2"/>
<feature type="chain" id="PRO_5002148396" description="3-keto-alpha-glucoside-1,2-lyase/3-keto-2-hydroxy-glucal hydratase domain-containing protein" evidence="1">
    <location>
        <begin position="23"/>
        <end position="276"/>
    </location>
</feature>
<dbReference type="InterPro" id="IPR010496">
    <property type="entry name" value="AL/BT2_dom"/>
</dbReference>
<evidence type="ECO:0000313" key="3">
    <source>
        <dbReference type="EMBL" id="KIA90835.1"/>
    </source>
</evidence>